<dbReference type="OrthoDB" id="7689366at2"/>
<proteinExistence type="predicted"/>
<sequence>MTTQTTLNLPLTLTALTTRSVGLVSFIRLKGHLPDAGWTVTGEAALTTSGVLLSLRTRRRPGAFPEAAQPLALEYALGQLRPGERPYRVTCDGALLAEGRLMF</sequence>
<dbReference type="EMBL" id="FNAY01000001">
    <property type="protein sequence ID" value="SDE33450.1"/>
    <property type="molecule type" value="Genomic_DNA"/>
</dbReference>
<reference evidence="1 2" key="1">
    <citation type="submission" date="2016-10" db="EMBL/GenBank/DDBJ databases">
        <authorList>
            <person name="de Groot N.N."/>
        </authorList>
    </citation>
    <scope>NUCLEOTIDE SEQUENCE [LARGE SCALE GENOMIC DNA]</scope>
    <source>
        <strain evidence="2">DSM 938 / 37b4</strain>
    </source>
</reference>
<dbReference type="Proteomes" id="UP000183812">
    <property type="component" value="Unassembled WGS sequence"/>
</dbReference>
<name>A0A1G7C3U9_RHOCA</name>
<dbReference type="AlphaFoldDB" id="A0A1G7C3U9"/>
<organism evidence="1 2">
    <name type="scientific">Rhodobacter capsulatus</name>
    <name type="common">Rhodopseudomonas capsulata</name>
    <dbReference type="NCBI Taxonomy" id="1061"/>
    <lineage>
        <taxon>Bacteria</taxon>
        <taxon>Pseudomonadati</taxon>
        <taxon>Pseudomonadota</taxon>
        <taxon>Alphaproteobacteria</taxon>
        <taxon>Rhodobacterales</taxon>
        <taxon>Rhodobacter group</taxon>
        <taxon>Rhodobacter</taxon>
    </lineage>
</organism>
<evidence type="ECO:0000313" key="1">
    <source>
        <dbReference type="EMBL" id="SDE33450.1"/>
    </source>
</evidence>
<dbReference type="RefSeq" id="WP_074552422.1">
    <property type="nucleotide sequence ID" value="NZ_CP119563.1"/>
</dbReference>
<gene>
    <name evidence="1" type="ORF">SAMN04244550_00140</name>
</gene>
<accession>A0A1G7C3U9</accession>
<protein>
    <submittedName>
        <fullName evidence="1">Uncharacterized protein</fullName>
    </submittedName>
</protein>
<evidence type="ECO:0000313" key="2">
    <source>
        <dbReference type="Proteomes" id="UP000183812"/>
    </source>
</evidence>